<gene>
    <name evidence="6" type="ORF">BSTOLATCC_MIC40589</name>
</gene>
<dbReference type="InterPro" id="IPR036388">
    <property type="entry name" value="WH-like_DNA-bd_sf"/>
</dbReference>
<dbReference type="PANTHER" id="PTHR23131:SF0">
    <property type="entry name" value="ENDORIBONUCLEASE LACTB2"/>
    <property type="match status" value="1"/>
</dbReference>
<dbReference type="InterPro" id="IPR050662">
    <property type="entry name" value="Sec-metab_biosynth-thioest"/>
</dbReference>
<evidence type="ECO:0000256" key="4">
    <source>
        <dbReference type="ARBA" id="ARBA00022833"/>
    </source>
</evidence>
<evidence type="ECO:0000256" key="2">
    <source>
        <dbReference type="ARBA" id="ARBA00022723"/>
    </source>
</evidence>
<dbReference type="InterPro" id="IPR047921">
    <property type="entry name" value="LACTB2-like_MBL-fold"/>
</dbReference>
<evidence type="ECO:0000256" key="1">
    <source>
        <dbReference type="ARBA" id="ARBA00007749"/>
    </source>
</evidence>
<evidence type="ECO:0000313" key="7">
    <source>
        <dbReference type="Proteomes" id="UP001162131"/>
    </source>
</evidence>
<protein>
    <recommendedName>
        <fullName evidence="5">Metallo-beta-lactamase domain-containing protein</fullName>
    </recommendedName>
</protein>
<dbReference type="CDD" id="cd07722">
    <property type="entry name" value="LACTB2-like_MBL-fold"/>
    <property type="match status" value="1"/>
</dbReference>
<dbReference type="SUPFAM" id="SSF56281">
    <property type="entry name" value="Metallo-hydrolase/oxidoreductase"/>
    <property type="match status" value="1"/>
</dbReference>
<accession>A0AAU9JDI8</accession>
<organism evidence="6 7">
    <name type="scientific">Blepharisma stoltei</name>
    <dbReference type="NCBI Taxonomy" id="1481888"/>
    <lineage>
        <taxon>Eukaryota</taxon>
        <taxon>Sar</taxon>
        <taxon>Alveolata</taxon>
        <taxon>Ciliophora</taxon>
        <taxon>Postciliodesmatophora</taxon>
        <taxon>Heterotrichea</taxon>
        <taxon>Heterotrichida</taxon>
        <taxon>Blepharismidae</taxon>
        <taxon>Blepharisma</taxon>
    </lineage>
</organism>
<dbReference type="InterPro" id="IPR036866">
    <property type="entry name" value="RibonucZ/Hydroxyglut_hydro"/>
</dbReference>
<keyword evidence="7" id="KW-1185">Reference proteome</keyword>
<dbReference type="SMART" id="SM00849">
    <property type="entry name" value="Lactamase_B"/>
    <property type="match status" value="1"/>
</dbReference>
<dbReference type="GO" id="GO:0016787">
    <property type="term" value="F:hydrolase activity"/>
    <property type="evidence" value="ECO:0007669"/>
    <property type="project" value="UniProtKB-KW"/>
</dbReference>
<name>A0AAU9JDI8_9CILI</name>
<dbReference type="PANTHER" id="PTHR23131">
    <property type="entry name" value="ENDORIBONUCLEASE LACTB2"/>
    <property type="match status" value="1"/>
</dbReference>
<dbReference type="GO" id="GO:0046872">
    <property type="term" value="F:metal ion binding"/>
    <property type="evidence" value="ECO:0007669"/>
    <property type="project" value="UniProtKB-KW"/>
</dbReference>
<dbReference type="Gene3D" id="1.10.10.10">
    <property type="entry name" value="Winged helix-like DNA-binding domain superfamily/Winged helix DNA-binding domain"/>
    <property type="match status" value="1"/>
</dbReference>
<dbReference type="Proteomes" id="UP001162131">
    <property type="component" value="Unassembled WGS sequence"/>
</dbReference>
<feature type="domain" description="Metallo-beta-lactamase" evidence="5">
    <location>
        <begin position="23"/>
        <end position="187"/>
    </location>
</feature>
<reference evidence="6" key="1">
    <citation type="submission" date="2021-09" db="EMBL/GenBank/DDBJ databases">
        <authorList>
            <consortium name="AG Swart"/>
            <person name="Singh M."/>
            <person name="Singh A."/>
            <person name="Seah K."/>
            <person name="Emmerich C."/>
        </authorList>
    </citation>
    <scope>NUCLEOTIDE SEQUENCE</scope>
    <source>
        <strain evidence="6">ATCC30299</strain>
    </source>
</reference>
<dbReference type="EMBL" id="CAJZBQ010000040">
    <property type="protein sequence ID" value="CAG9326156.1"/>
    <property type="molecule type" value="Genomic_DNA"/>
</dbReference>
<keyword evidence="4" id="KW-0862">Zinc</keyword>
<evidence type="ECO:0000313" key="6">
    <source>
        <dbReference type="EMBL" id="CAG9326156.1"/>
    </source>
</evidence>
<dbReference type="InterPro" id="IPR001279">
    <property type="entry name" value="Metallo-B-lactamas"/>
</dbReference>
<dbReference type="Gene3D" id="3.60.15.10">
    <property type="entry name" value="Ribonuclease Z/Hydroxyacylglutathione hydrolase-like"/>
    <property type="match status" value="1"/>
</dbReference>
<sequence>MSRLSSLVSLYPGFNPSIFTLEGTNTYIIGTGQKKILIDTGEGIPAWIENLSRNIARNELQCILITHSHPDHIGGINDAFNYFGRVPVYKRVMDNEEDREINEKFQNQIYSLSDNEIIRTEGVTLQAVFTPGHKNDHVCYFLQEENAVFTGDLIMGRGSTILDVYYDYMNSLYRVQNIAPRILYTGHGETNIFAAEKITENIEHRNQRERQVFNALDSQKTTEEIVATVYGQLDEKVRSSAIFNTNQYLQALKIKNLVEYSESELKWKRAE</sequence>
<dbReference type="FunFam" id="3.60.15.10:FF:000041">
    <property type="entry name" value="Metallo-beta-lactamase domain protein"/>
    <property type="match status" value="1"/>
</dbReference>
<comment type="similarity">
    <text evidence="1">Belongs to the metallo-beta-lactamase superfamily.</text>
</comment>
<keyword evidence="3" id="KW-0378">Hydrolase</keyword>
<evidence type="ECO:0000256" key="3">
    <source>
        <dbReference type="ARBA" id="ARBA00022801"/>
    </source>
</evidence>
<keyword evidence="2" id="KW-0479">Metal-binding</keyword>
<proteinExistence type="inferred from homology"/>
<comment type="caution">
    <text evidence="6">The sequence shown here is derived from an EMBL/GenBank/DDBJ whole genome shotgun (WGS) entry which is preliminary data.</text>
</comment>
<dbReference type="AlphaFoldDB" id="A0AAU9JDI8"/>
<dbReference type="Pfam" id="PF00753">
    <property type="entry name" value="Lactamase_B"/>
    <property type="match status" value="1"/>
</dbReference>
<evidence type="ECO:0000259" key="5">
    <source>
        <dbReference type="SMART" id="SM00849"/>
    </source>
</evidence>